<dbReference type="InterPro" id="IPR012349">
    <property type="entry name" value="Split_barrel_FMN-bd"/>
</dbReference>
<evidence type="ECO:0000256" key="2">
    <source>
        <dbReference type="ARBA" id="ARBA00023002"/>
    </source>
</evidence>
<comment type="similarity">
    <text evidence="1">Belongs to the non-flavoprotein flavin reductase family.</text>
</comment>
<dbReference type="AlphaFoldDB" id="A0ABD7UYF4"/>
<keyword evidence="2 4" id="KW-0560">Oxidoreductase</keyword>
<dbReference type="GeneID" id="60748526"/>
<feature type="domain" description="Flavin reductase like" evidence="3">
    <location>
        <begin position="32"/>
        <end position="175"/>
    </location>
</feature>
<evidence type="ECO:0000313" key="5">
    <source>
        <dbReference type="Proteomes" id="UP000360750"/>
    </source>
</evidence>
<dbReference type="Gene3D" id="2.30.110.10">
    <property type="entry name" value="Electron Transport, Fmn-binding Protein, Chain A"/>
    <property type="match status" value="1"/>
</dbReference>
<dbReference type="PANTHER" id="PTHR30466">
    <property type="entry name" value="FLAVIN REDUCTASE"/>
    <property type="match status" value="1"/>
</dbReference>
<dbReference type="GO" id="GO:0036382">
    <property type="term" value="F:flavin reductase (NADH) activity"/>
    <property type="evidence" value="ECO:0007669"/>
    <property type="project" value="UniProtKB-EC"/>
</dbReference>
<dbReference type="Proteomes" id="UP000360750">
    <property type="component" value="Unassembled WGS sequence"/>
</dbReference>
<comment type="caution">
    <text evidence="4">The sequence shown here is derived from an EMBL/GenBank/DDBJ whole genome shotgun (WGS) entry which is preliminary data.</text>
</comment>
<dbReference type="PANTHER" id="PTHR30466:SF11">
    <property type="entry name" value="FLAVIN-DEPENDENT MONOOXYGENASE, REDUCTASE SUBUNIT HSAB"/>
    <property type="match status" value="1"/>
</dbReference>
<keyword evidence="4" id="KW-0503">Monooxygenase</keyword>
<protein>
    <submittedName>
        <fullName evidence="4">Flavin-dependent monooxygenase, reductase subunit HsaB</fullName>
        <ecNumber evidence="4">1.5.1.36</ecNumber>
    </submittedName>
</protein>
<dbReference type="EMBL" id="CAACYD010000005">
    <property type="protein sequence ID" value="VFA81410.1"/>
    <property type="molecule type" value="Genomic_DNA"/>
</dbReference>
<dbReference type="GO" id="GO:0004497">
    <property type="term" value="F:monooxygenase activity"/>
    <property type="evidence" value="ECO:0007669"/>
    <property type="project" value="UniProtKB-KW"/>
</dbReference>
<accession>A0ABD7UYF4</accession>
<dbReference type="Pfam" id="PF01613">
    <property type="entry name" value="Flavin_Reduct"/>
    <property type="match status" value="1"/>
</dbReference>
<organism evidence="4 5">
    <name type="scientific">Gordonia paraffinivorans</name>
    <dbReference type="NCBI Taxonomy" id="175628"/>
    <lineage>
        <taxon>Bacteria</taxon>
        <taxon>Bacillati</taxon>
        <taxon>Actinomycetota</taxon>
        <taxon>Actinomycetes</taxon>
        <taxon>Mycobacteriales</taxon>
        <taxon>Gordoniaceae</taxon>
        <taxon>Gordonia</taxon>
    </lineage>
</organism>
<dbReference type="RefSeq" id="WP_131733348.1">
    <property type="nucleotide sequence ID" value="NZ_CAACYD010000005.1"/>
</dbReference>
<evidence type="ECO:0000313" key="4">
    <source>
        <dbReference type="EMBL" id="VFA81410.1"/>
    </source>
</evidence>
<dbReference type="InterPro" id="IPR050268">
    <property type="entry name" value="NADH-dep_flavin_reductase"/>
</dbReference>
<name>A0ABD7UYF4_9ACTN</name>
<dbReference type="EC" id="1.5.1.36" evidence="4"/>
<proteinExistence type="inferred from homology"/>
<reference evidence="4 5" key="1">
    <citation type="submission" date="2019-02" db="EMBL/GenBank/DDBJ databases">
        <authorList>
            <consortium name="Pathogen Informatics"/>
        </authorList>
    </citation>
    <scope>NUCLEOTIDE SEQUENCE [LARGE SCALE GENOMIC DNA]</scope>
    <source>
        <strain evidence="4 5">3012STDY6756503</strain>
    </source>
</reference>
<sequence>MSQSDVQVLDEPAASPFLDSVELTESVLRNAYGHFPSGVIALCGVVDGGPVGIAASSFTSVSITPALVSVCVADSSTTWPLLRSAGRLGVSVLAEHHGETARALAAKKDDRFAGIEWIADRSDAVFIGGASLWLDCVLDAEIPAGDHRIVLLRIERMLARPGVSPIVFHGSRFRALAEE</sequence>
<evidence type="ECO:0000259" key="3">
    <source>
        <dbReference type="SMART" id="SM00903"/>
    </source>
</evidence>
<gene>
    <name evidence="4" type="primary">hsaB_1</name>
    <name evidence="4" type="ORF">NCTC8139_00474</name>
</gene>
<dbReference type="InterPro" id="IPR002563">
    <property type="entry name" value="Flavin_Rdtase-like_dom"/>
</dbReference>
<dbReference type="SMART" id="SM00903">
    <property type="entry name" value="Flavin_Reduct"/>
    <property type="match status" value="1"/>
</dbReference>
<dbReference type="SUPFAM" id="SSF50475">
    <property type="entry name" value="FMN-binding split barrel"/>
    <property type="match status" value="1"/>
</dbReference>
<evidence type="ECO:0000256" key="1">
    <source>
        <dbReference type="ARBA" id="ARBA00008898"/>
    </source>
</evidence>